<protein>
    <recommendedName>
        <fullName evidence="1">DUF7711 domain-containing protein</fullName>
    </recommendedName>
</protein>
<feature type="domain" description="DUF7711" evidence="1">
    <location>
        <begin position="1"/>
        <end position="198"/>
    </location>
</feature>
<dbReference type="Pfam" id="PF24821">
    <property type="entry name" value="DUF7711"/>
    <property type="match status" value="1"/>
</dbReference>
<reference evidence="2 3" key="1">
    <citation type="submission" date="2020-02" db="EMBL/GenBank/DDBJ databases">
        <authorList>
            <person name="Li X.-J."/>
            <person name="Han X.-M."/>
        </authorList>
    </citation>
    <scope>NUCLEOTIDE SEQUENCE [LARGE SCALE GENOMIC DNA]</scope>
    <source>
        <strain evidence="2 3">CCTCC AB 2017055</strain>
    </source>
</reference>
<dbReference type="Proteomes" id="UP000475214">
    <property type="component" value="Unassembled WGS sequence"/>
</dbReference>
<name>A0A6L9S690_9ACTN</name>
<evidence type="ECO:0000313" key="3">
    <source>
        <dbReference type="Proteomes" id="UP000475214"/>
    </source>
</evidence>
<comment type="caution">
    <text evidence="2">The sequence shown here is derived from an EMBL/GenBank/DDBJ whole genome shotgun (WGS) entry which is preliminary data.</text>
</comment>
<dbReference type="AlphaFoldDB" id="A0A6L9S690"/>
<keyword evidence="3" id="KW-1185">Reference proteome</keyword>
<sequence>MHRKTAIQWLRTVAEQCPRANALSDEQPLLLAAYAFGDVLEPAATDFDVVEVAFVLDLPAESLPWNVRPPRETGWLNHVFRLDRVPVGWCLRPAEWPVWNHRIRRPLRIWSVDGTDAKALDALARGGAEAHRLPEPSDGEASAQLEVEIACGEAHLRRVKDSYWERGWRSEHRGSGYYPEHHLWDAVAGYVELLDEKRRREGASAAS</sequence>
<accession>A0A6L9S690</accession>
<dbReference type="RefSeq" id="WP_163735070.1">
    <property type="nucleotide sequence ID" value="NZ_JAAGOA010000004.1"/>
</dbReference>
<organism evidence="2 3">
    <name type="scientific">Phytoactinopolyspora halotolerans</name>
    <dbReference type="NCBI Taxonomy" id="1981512"/>
    <lineage>
        <taxon>Bacteria</taxon>
        <taxon>Bacillati</taxon>
        <taxon>Actinomycetota</taxon>
        <taxon>Actinomycetes</taxon>
        <taxon>Jiangellales</taxon>
        <taxon>Jiangellaceae</taxon>
        <taxon>Phytoactinopolyspora</taxon>
    </lineage>
</organism>
<dbReference type="InterPro" id="IPR056128">
    <property type="entry name" value="DUF7711"/>
</dbReference>
<gene>
    <name evidence="2" type="ORF">G1H10_07735</name>
</gene>
<evidence type="ECO:0000313" key="2">
    <source>
        <dbReference type="EMBL" id="NEE00058.1"/>
    </source>
</evidence>
<proteinExistence type="predicted"/>
<dbReference type="EMBL" id="JAAGOA010000004">
    <property type="protein sequence ID" value="NEE00058.1"/>
    <property type="molecule type" value="Genomic_DNA"/>
</dbReference>
<evidence type="ECO:0000259" key="1">
    <source>
        <dbReference type="Pfam" id="PF24821"/>
    </source>
</evidence>